<evidence type="ECO:0000313" key="1">
    <source>
        <dbReference type="EMBL" id="MED6170559.1"/>
    </source>
</evidence>
<accession>A0ABU6VBH3</accession>
<keyword evidence="2" id="KW-1185">Reference proteome</keyword>
<name>A0ABU6VBH3_9FABA</name>
<organism evidence="1 2">
    <name type="scientific">Stylosanthes scabra</name>
    <dbReference type="NCBI Taxonomy" id="79078"/>
    <lineage>
        <taxon>Eukaryota</taxon>
        <taxon>Viridiplantae</taxon>
        <taxon>Streptophyta</taxon>
        <taxon>Embryophyta</taxon>
        <taxon>Tracheophyta</taxon>
        <taxon>Spermatophyta</taxon>
        <taxon>Magnoliopsida</taxon>
        <taxon>eudicotyledons</taxon>
        <taxon>Gunneridae</taxon>
        <taxon>Pentapetalae</taxon>
        <taxon>rosids</taxon>
        <taxon>fabids</taxon>
        <taxon>Fabales</taxon>
        <taxon>Fabaceae</taxon>
        <taxon>Papilionoideae</taxon>
        <taxon>50 kb inversion clade</taxon>
        <taxon>dalbergioids sensu lato</taxon>
        <taxon>Dalbergieae</taxon>
        <taxon>Pterocarpus clade</taxon>
        <taxon>Stylosanthes</taxon>
    </lineage>
</organism>
<gene>
    <name evidence="1" type="ORF">PIB30_032130</name>
</gene>
<evidence type="ECO:0000313" key="2">
    <source>
        <dbReference type="Proteomes" id="UP001341840"/>
    </source>
</evidence>
<sequence length="180" mass="20290">MKLSIGTGFITEFGAEAAGKSERNEEIATKPRRLFLDPMRTHHKEPSVRIQLWEARPIGGFGIDAYAYGASMRWMGRNWVKSVIVIRTPLLARVRALRHRFNMVPRCMSCGPGDSRLHRVLSTSSCLLQSSRHVCTAGEFTLVTRIYSNSSWDQYLTVGLPRIRGGLTSPLYPGWCVPPR</sequence>
<dbReference type="EMBL" id="JASCZI010151175">
    <property type="protein sequence ID" value="MED6170559.1"/>
    <property type="molecule type" value="Genomic_DNA"/>
</dbReference>
<reference evidence="1 2" key="1">
    <citation type="journal article" date="2023" name="Plants (Basel)">
        <title>Bridging the Gap: Combining Genomics and Transcriptomics Approaches to Understand Stylosanthes scabra, an Orphan Legume from the Brazilian Caatinga.</title>
        <authorList>
            <person name="Ferreira-Neto J.R.C."/>
            <person name="da Silva M.D."/>
            <person name="Binneck E."/>
            <person name="de Melo N.F."/>
            <person name="da Silva R.H."/>
            <person name="de Melo A.L.T.M."/>
            <person name="Pandolfi V."/>
            <person name="Bustamante F.O."/>
            <person name="Brasileiro-Vidal A.C."/>
            <person name="Benko-Iseppon A.M."/>
        </authorList>
    </citation>
    <scope>NUCLEOTIDE SEQUENCE [LARGE SCALE GENOMIC DNA]</scope>
    <source>
        <tissue evidence="1">Leaves</tissue>
    </source>
</reference>
<proteinExistence type="predicted"/>
<protein>
    <submittedName>
        <fullName evidence="1">Uncharacterized protein</fullName>
    </submittedName>
</protein>
<comment type="caution">
    <text evidence="1">The sequence shown here is derived from an EMBL/GenBank/DDBJ whole genome shotgun (WGS) entry which is preliminary data.</text>
</comment>
<dbReference type="Proteomes" id="UP001341840">
    <property type="component" value="Unassembled WGS sequence"/>
</dbReference>